<keyword evidence="5" id="KW-1185">Reference proteome</keyword>
<comment type="caution">
    <text evidence="4">The sequence shown here is derived from an EMBL/GenBank/DDBJ whole genome shotgun (WGS) entry which is preliminary data.</text>
</comment>
<dbReference type="InterPro" id="IPR024370">
    <property type="entry name" value="PBP_domain"/>
</dbReference>
<dbReference type="RefSeq" id="WP_006077496.1">
    <property type="nucleotide sequence ID" value="NZ_AOMD01000020.1"/>
</dbReference>
<dbReference type="Pfam" id="PF12849">
    <property type="entry name" value="PBP_like_2"/>
    <property type="match status" value="1"/>
</dbReference>
<dbReference type="EMBL" id="AOMD01000020">
    <property type="protein sequence ID" value="EMA45084.1"/>
    <property type="molecule type" value="Genomic_DNA"/>
</dbReference>
<feature type="domain" description="PBP" evidence="3">
    <location>
        <begin position="110"/>
        <end position="330"/>
    </location>
</feature>
<sequence>MMQESPVSRRAVLAGGAGLCAGLAGCISTSATPPSQAGGNGSGGGGGNENVPTLRLGGSSTVFPIVDRAASFWGTNAAPPDEEYWTPGEYGISTDERLADYWAGQYGFDATEGETPPIAVSVELSHSGTGLENLRKGRLDVGNSSAPVKAEFPELEQAELSKYTDHVVGVDAQPIVVSGAIAEAGVEKISAETLKGIYAGDITDWRDVPGYEGPKTEIQAVGRAEGSGTDTAFRNNLFGDSNAPIPGVDSRKGQNQQVRQIVANSDNAIAYMALAFVDDSVSTITLTFDGTEYVPGENLAEGGYPLARDLHCYTWDGTSKKEAAFVRMILSEYGQANFVEGAGYATLTDERQQRQRDKLPAPQQ</sequence>
<dbReference type="OrthoDB" id="10255at2157"/>
<dbReference type="InterPro" id="IPR006311">
    <property type="entry name" value="TAT_signal"/>
</dbReference>
<proteinExistence type="predicted"/>
<dbReference type="SUPFAM" id="SSF53850">
    <property type="entry name" value="Periplasmic binding protein-like II"/>
    <property type="match status" value="1"/>
</dbReference>
<evidence type="ECO:0000313" key="5">
    <source>
        <dbReference type="Proteomes" id="UP000011669"/>
    </source>
</evidence>
<evidence type="ECO:0000256" key="2">
    <source>
        <dbReference type="SAM" id="MobiDB-lite"/>
    </source>
</evidence>
<dbReference type="InterPro" id="IPR050811">
    <property type="entry name" value="Phosphate_ABC_transporter"/>
</dbReference>
<evidence type="ECO:0000313" key="4">
    <source>
        <dbReference type="EMBL" id="EMA45084.1"/>
    </source>
</evidence>
<gene>
    <name evidence="4" type="ORF">C449_08229</name>
</gene>
<dbReference type="Proteomes" id="UP000011669">
    <property type="component" value="Unassembled WGS sequence"/>
</dbReference>
<organism evidence="4 5">
    <name type="scientific">Halococcus saccharolyticus DSM 5350</name>
    <dbReference type="NCBI Taxonomy" id="1227455"/>
    <lineage>
        <taxon>Archaea</taxon>
        <taxon>Methanobacteriati</taxon>
        <taxon>Methanobacteriota</taxon>
        <taxon>Stenosarchaea group</taxon>
        <taxon>Halobacteria</taxon>
        <taxon>Halobacteriales</taxon>
        <taxon>Halococcaceae</taxon>
        <taxon>Halococcus</taxon>
    </lineage>
</organism>
<dbReference type="Gene3D" id="3.40.190.10">
    <property type="entry name" value="Periplasmic binding protein-like II"/>
    <property type="match status" value="2"/>
</dbReference>
<dbReference type="PATRIC" id="fig|1227455.4.peg.1685"/>
<feature type="region of interest" description="Disordered" evidence="2">
    <location>
        <begin position="33"/>
        <end position="54"/>
    </location>
</feature>
<dbReference type="AlphaFoldDB" id="M0MK30"/>
<evidence type="ECO:0000259" key="3">
    <source>
        <dbReference type="Pfam" id="PF12849"/>
    </source>
</evidence>
<dbReference type="STRING" id="1227455.C449_08229"/>
<name>M0MK30_9EURY</name>
<evidence type="ECO:0000256" key="1">
    <source>
        <dbReference type="ARBA" id="ARBA00022729"/>
    </source>
</evidence>
<feature type="compositionally biased region" description="Gly residues" evidence="2">
    <location>
        <begin position="38"/>
        <end position="48"/>
    </location>
</feature>
<dbReference type="PANTHER" id="PTHR30570:SF1">
    <property type="entry name" value="PHOSPHATE-BINDING PROTEIN PSTS"/>
    <property type="match status" value="1"/>
</dbReference>
<accession>M0MK30</accession>
<reference evidence="4 5" key="1">
    <citation type="journal article" date="2014" name="PLoS Genet.">
        <title>Phylogenetically driven sequencing of extremely halophilic archaea reveals strategies for static and dynamic osmo-response.</title>
        <authorList>
            <person name="Becker E.A."/>
            <person name="Seitzer P.M."/>
            <person name="Tritt A."/>
            <person name="Larsen D."/>
            <person name="Krusor M."/>
            <person name="Yao A.I."/>
            <person name="Wu D."/>
            <person name="Madern D."/>
            <person name="Eisen J.A."/>
            <person name="Darling A.E."/>
            <person name="Facciotti M.T."/>
        </authorList>
    </citation>
    <scope>NUCLEOTIDE SEQUENCE [LARGE SCALE GENOMIC DNA]</scope>
    <source>
        <strain evidence="4 5">DSM 5350</strain>
    </source>
</reference>
<dbReference type="InParanoid" id="M0MK30"/>
<dbReference type="PANTHER" id="PTHR30570">
    <property type="entry name" value="PERIPLASMIC PHOSPHATE BINDING COMPONENT OF PHOSPHATE ABC TRANSPORTER"/>
    <property type="match status" value="1"/>
</dbReference>
<dbReference type="PROSITE" id="PS51318">
    <property type="entry name" value="TAT"/>
    <property type="match status" value="1"/>
</dbReference>
<keyword evidence="1" id="KW-0732">Signal</keyword>
<protein>
    <submittedName>
        <fullName evidence="4">Phosphate ABC transporter substrate-binding protein, phot family</fullName>
    </submittedName>
</protein>